<evidence type="ECO:0000256" key="2">
    <source>
        <dbReference type="SAM" id="SignalP"/>
    </source>
</evidence>
<sequence length="104" mass="10610">MFHSRILLLLPHLLLLLATGATSAPMPEAICPSCPNAAQPSTASNLPTSNPRPTASDGTIPEQAECMVIGAVGLMNGGSSAPGDLAEKGGFLSVDYWSSPASFD</sequence>
<dbReference type="AlphaFoldDB" id="A0A8T8T346"/>
<reference evidence="3" key="1">
    <citation type="submission" date="2016-04" db="EMBL/GenBank/DDBJ databases">
        <authorList>
            <person name="Nguyen H.D."/>
            <person name="Kesanakurti P."/>
            <person name="Cullis J."/>
            <person name="Levesque C.A."/>
            <person name="Hambleton S."/>
        </authorList>
    </citation>
    <scope>NUCLEOTIDE SEQUENCE</scope>
    <source>
        <strain evidence="3">DAOMC 238032</strain>
    </source>
</reference>
<dbReference type="Proteomes" id="UP000077671">
    <property type="component" value="Unassembled WGS sequence"/>
</dbReference>
<feature type="region of interest" description="Disordered" evidence="1">
    <location>
        <begin position="33"/>
        <end position="60"/>
    </location>
</feature>
<comment type="caution">
    <text evidence="3">The sequence shown here is derived from an EMBL/GenBank/DDBJ whole genome shotgun (WGS) entry which is preliminary data.</text>
</comment>
<feature type="chain" id="PRO_5035776005" evidence="2">
    <location>
        <begin position="24"/>
        <end position="104"/>
    </location>
</feature>
<accession>A0A8T8T346</accession>
<dbReference type="EMBL" id="LWDD02000983">
    <property type="protein sequence ID" value="KAE8253857.1"/>
    <property type="molecule type" value="Genomic_DNA"/>
</dbReference>
<evidence type="ECO:0000256" key="1">
    <source>
        <dbReference type="SAM" id="MobiDB-lite"/>
    </source>
</evidence>
<keyword evidence="2" id="KW-0732">Signal</keyword>
<protein>
    <submittedName>
        <fullName evidence="3">Uncharacterized protein</fullName>
    </submittedName>
</protein>
<organism evidence="3 4">
    <name type="scientific">Tilletia caries</name>
    <name type="common">wheat bunt fungus</name>
    <dbReference type="NCBI Taxonomy" id="13290"/>
    <lineage>
        <taxon>Eukaryota</taxon>
        <taxon>Fungi</taxon>
        <taxon>Dikarya</taxon>
        <taxon>Basidiomycota</taxon>
        <taxon>Ustilaginomycotina</taxon>
        <taxon>Exobasidiomycetes</taxon>
        <taxon>Tilletiales</taxon>
        <taxon>Tilletiaceae</taxon>
        <taxon>Tilletia</taxon>
    </lineage>
</organism>
<name>A0A8T8T346_9BASI</name>
<evidence type="ECO:0000313" key="3">
    <source>
        <dbReference type="EMBL" id="KAE8253857.1"/>
    </source>
</evidence>
<gene>
    <name evidence="3" type="ORF">A4X03_0g5797</name>
</gene>
<feature type="compositionally biased region" description="Polar residues" evidence="1">
    <location>
        <begin position="36"/>
        <end position="57"/>
    </location>
</feature>
<evidence type="ECO:0000313" key="4">
    <source>
        <dbReference type="Proteomes" id="UP000077671"/>
    </source>
</evidence>
<reference evidence="3" key="2">
    <citation type="journal article" date="2019" name="IMA Fungus">
        <title>Genome sequencing and comparison of five Tilletia species to identify candidate genes for the detection of regulated species infecting wheat.</title>
        <authorList>
            <person name="Nguyen H.D.T."/>
            <person name="Sultana T."/>
            <person name="Kesanakurti P."/>
            <person name="Hambleton S."/>
        </authorList>
    </citation>
    <scope>NUCLEOTIDE SEQUENCE</scope>
    <source>
        <strain evidence="3">DAOMC 238032</strain>
    </source>
</reference>
<feature type="signal peptide" evidence="2">
    <location>
        <begin position="1"/>
        <end position="23"/>
    </location>
</feature>
<proteinExistence type="predicted"/>